<evidence type="ECO:0000313" key="2">
    <source>
        <dbReference type="Proteomes" id="UP000198670"/>
    </source>
</evidence>
<proteinExistence type="predicted"/>
<protein>
    <recommendedName>
        <fullName evidence="3">Lipocalin-like domain-containing protein</fullName>
    </recommendedName>
</protein>
<reference evidence="1 2" key="1">
    <citation type="submission" date="2016-10" db="EMBL/GenBank/DDBJ databases">
        <authorList>
            <person name="de Groot N.N."/>
        </authorList>
    </citation>
    <scope>NUCLEOTIDE SEQUENCE [LARGE SCALE GENOMIC DNA]</scope>
    <source>
        <strain evidence="1 2">RK1</strain>
    </source>
</reference>
<dbReference type="AlphaFoldDB" id="A0A1I3NJL3"/>
<evidence type="ECO:0008006" key="3">
    <source>
        <dbReference type="Google" id="ProtNLM"/>
    </source>
</evidence>
<name>A0A1I3NJL3_9SPHI</name>
<keyword evidence="2" id="KW-1185">Reference proteome</keyword>
<accession>A0A1I3NJL3</accession>
<sequence length="195" mass="21453">MESVTFTVQKYNSNQIDFYDTMNRSLFLLTVLLSSVMFSTSCSSQQGSVAGGPSASAWKNGVKGQWVLHSVDKENFPSAYSVKSVFEEAPAECFVGSVWNLPNNGKGSITFDAEGTLCAPGAVRNIVWSIYNPGRDNGQPQFQFKKIYPGDKPSNVTAGYRLDLSYADAEQLVLRMPLDLDGATGYLVFNFERLQ</sequence>
<dbReference type="STRING" id="1477437.SAMN05444682_107213"/>
<organism evidence="1 2">
    <name type="scientific">Parapedobacter indicus</name>
    <dbReference type="NCBI Taxonomy" id="1477437"/>
    <lineage>
        <taxon>Bacteria</taxon>
        <taxon>Pseudomonadati</taxon>
        <taxon>Bacteroidota</taxon>
        <taxon>Sphingobacteriia</taxon>
        <taxon>Sphingobacteriales</taxon>
        <taxon>Sphingobacteriaceae</taxon>
        <taxon>Parapedobacter</taxon>
    </lineage>
</organism>
<gene>
    <name evidence="1" type="ORF">SAMN05444682_107213</name>
</gene>
<dbReference type="EMBL" id="FOQO01000007">
    <property type="protein sequence ID" value="SFJ08936.1"/>
    <property type="molecule type" value="Genomic_DNA"/>
</dbReference>
<dbReference type="Proteomes" id="UP000198670">
    <property type="component" value="Unassembled WGS sequence"/>
</dbReference>
<evidence type="ECO:0000313" key="1">
    <source>
        <dbReference type="EMBL" id="SFJ08936.1"/>
    </source>
</evidence>